<dbReference type="Gene3D" id="1.10.10.10">
    <property type="entry name" value="Winged helix-like DNA-binding domain superfamily/Winged helix DNA-binding domain"/>
    <property type="match status" value="1"/>
</dbReference>
<dbReference type="Pfam" id="PF00196">
    <property type="entry name" value="GerE"/>
    <property type="match status" value="1"/>
</dbReference>
<evidence type="ECO:0000259" key="4">
    <source>
        <dbReference type="PROSITE" id="PS50043"/>
    </source>
</evidence>
<keyword evidence="3" id="KW-0804">Transcription</keyword>
<dbReference type="InterPro" id="IPR036388">
    <property type="entry name" value="WH-like_DNA-bd_sf"/>
</dbReference>
<dbReference type="PRINTS" id="PR00038">
    <property type="entry name" value="HTHLUXR"/>
</dbReference>
<dbReference type="SMART" id="SM00421">
    <property type="entry name" value="HTH_LUXR"/>
    <property type="match status" value="1"/>
</dbReference>
<dbReference type="PANTHER" id="PTHR44688:SF16">
    <property type="entry name" value="DNA-BINDING TRANSCRIPTIONAL ACTIVATOR DEVR_DOSR"/>
    <property type="match status" value="1"/>
</dbReference>
<proteinExistence type="predicted"/>
<reference evidence="5 6" key="1">
    <citation type="submission" date="2024-03" db="EMBL/GenBank/DDBJ databases">
        <title>Actinomycetospora sp. OC33-EN06, a novel actinomycete isolated from wild orchid (Aerides multiflora).</title>
        <authorList>
            <person name="Suriyachadkun C."/>
        </authorList>
    </citation>
    <scope>NUCLEOTIDE SEQUENCE [LARGE SCALE GENOMIC DNA]</scope>
    <source>
        <strain evidence="5 6">OC33-EN06</strain>
    </source>
</reference>
<organism evidence="5 6">
    <name type="scientific">Actinomycetospora aeridis</name>
    <dbReference type="NCBI Taxonomy" id="3129231"/>
    <lineage>
        <taxon>Bacteria</taxon>
        <taxon>Bacillati</taxon>
        <taxon>Actinomycetota</taxon>
        <taxon>Actinomycetes</taxon>
        <taxon>Pseudonocardiales</taxon>
        <taxon>Pseudonocardiaceae</taxon>
        <taxon>Actinomycetospora</taxon>
    </lineage>
</organism>
<dbReference type="Proteomes" id="UP001370100">
    <property type="component" value="Unassembled WGS sequence"/>
</dbReference>
<keyword evidence="6" id="KW-1185">Reference proteome</keyword>
<sequence length="208" mass="22210">MGTCLVFAGATPARERLVGHLSSVFDDLPCVDNVPDLLVRLTQPVDGTRDGHPHDVVLVGADEGSAWMEAVRQVRRHCPETPVLVVGEAPADALEPLGDRPPPDPAGIAEDERATYALRLGARGFLRAGELADPSVLPGARPTTTELSDREMDVLLGMTEGLSNAEIAAELVLAEDTVKTHARRLFRKLGAGDRADAVARGFRQGLLR</sequence>
<evidence type="ECO:0000313" key="6">
    <source>
        <dbReference type="Proteomes" id="UP001370100"/>
    </source>
</evidence>
<dbReference type="InterPro" id="IPR000792">
    <property type="entry name" value="Tscrpt_reg_LuxR_C"/>
</dbReference>
<dbReference type="EMBL" id="JBBEGL010000002">
    <property type="protein sequence ID" value="MEJ2886546.1"/>
    <property type="molecule type" value="Genomic_DNA"/>
</dbReference>
<evidence type="ECO:0000256" key="3">
    <source>
        <dbReference type="ARBA" id="ARBA00023163"/>
    </source>
</evidence>
<keyword evidence="2" id="KW-0238">DNA-binding</keyword>
<dbReference type="SUPFAM" id="SSF46894">
    <property type="entry name" value="C-terminal effector domain of the bipartite response regulators"/>
    <property type="match status" value="1"/>
</dbReference>
<dbReference type="InterPro" id="IPR016032">
    <property type="entry name" value="Sig_transdc_resp-reg_C-effctor"/>
</dbReference>
<feature type="domain" description="HTH luxR-type" evidence="4">
    <location>
        <begin position="140"/>
        <end position="205"/>
    </location>
</feature>
<gene>
    <name evidence="5" type="ORF">WCD41_08795</name>
</gene>
<name>A0ABU8N4D5_9PSEU</name>
<dbReference type="RefSeq" id="WP_337713021.1">
    <property type="nucleotide sequence ID" value="NZ_JBBEGL010000002.1"/>
</dbReference>
<dbReference type="CDD" id="cd06170">
    <property type="entry name" value="LuxR_C_like"/>
    <property type="match status" value="1"/>
</dbReference>
<dbReference type="PROSITE" id="PS00622">
    <property type="entry name" value="HTH_LUXR_1"/>
    <property type="match status" value="1"/>
</dbReference>
<dbReference type="PROSITE" id="PS50043">
    <property type="entry name" value="HTH_LUXR_2"/>
    <property type="match status" value="1"/>
</dbReference>
<protein>
    <submittedName>
        <fullName evidence="5">Response regulator transcription factor</fullName>
    </submittedName>
</protein>
<evidence type="ECO:0000313" key="5">
    <source>
        <dbReference type="EMBL" id="MEJ2886546.1"/>
    </source>
</evidence>
<evidence type="ECO:0000256" key="2">
    <source>
        <dbReference type="ARBA" id="ARBA00023125"/>
    </source>
</evidence>
<accession>A0ABU8N4D5</accession>
<comment type="caution">
    <text evidence="5">The sequence shown here is derived from an EMBL/GenBank/DDBJ whole genome shotgun (WGS) entry which is preliminary data.</text>
</comment>
<evidence type="ECO:0000256" key="1">
    <source>
        <dbReference type="ARBA" id="ARBA00023015"/>
    </source>
</evidence>
<keyword evidence="1" id="KW-0805">Transcription regulation</keyword>
<dbReference type="PANTHER" id="PTHR44688">
    <property type="entry name" value="DNA-BINDING TRANSCRIPTIONAL ACTIVATOR DEVR_DOSR"/>
    <property type="match status" value="1"/>
</dbReference>